<reference evidence="2 3" key="1">
    <citation type="journal article" date="2015" name="Nature">
        <title>rRNA introns, odd ribosomes, and small enigmatic genomes across a large radiation of phyla.</title>
        <authorList>
            <person name="Brown C.T."/>
            <person name="Hug L.A."/>
            <person name="Thomas B.C."/>
            <person name="Sharon I."/>
            <person name="Castelle C.J."/>
            <person name="Singh A."/>
            <person name="Wilkins M.J."/>
            <person name="Williams K.H."/>
            <person name="Banfield J.F."/>
        </authorList>
    </citation>
    <scope>NUCLEOTIDE SEQUENCE [LARGE SCALE GENOMIC DNA]</scope>
</reference>
<evidence type="ECO:0000313" key="2">
    <source>
        <dbReference type="EMBL" id="KKR70384.1"/>
    </source>
</evidence>
<dbReference type="EMBL" id="LBZM01000050">
    <property type="protein sequence ID" value="KKR70384.1"/>
    <property type="molecule type" value="Genomic_DNA"/>
</dbReference>
<dbReference type="InterPro" id="IPR009003">
    <property type="entry name" value="Peptidase_S1_PA"/>
</dbReference>
<accession>A0A0G0T040</accession>
<dbReference type="SUPFAM" id="SSF50494">
    <property type="entry name" value="Trypsin-like serine proteases"/>
    <property type="match status" value="1"/>
</dbReference>
<name>A0A0G0T040_9BACT</name>
<proteinExistence type="predicted"/>
<comment type="caution">
    <text evidence="2">The sequence shown here is derived from an EMBL/GenBank/DDBJ whole genome shotgun (WGS) entry which is preliminary data.</text>
</comment>
<dbReference type="Proteomes" id="UP000034664">
    <property type="component" value="Unassembled WGS sequence"/>
</dbReference>
<protein>
    <recommendedName>
        <fullName evidence="4">Serine protease</fullName>
    </recommendedName>
</protein>
<evidence type="ECO:0000256" key="1">
    <source>
        <dbReference type="SAM" id="SignalP"/>
    </source>
</evidence>
<dbReference type="AlphaFoldDB" id="A0A0G0T040"/>
<dbReference type="Gene3D" id="2.40.10.10">
    <property type="entry name" value="Trypsin-like serine proteases"/>
    <property type="match status" value="2"/>
</dbReference>
<dbReference type="InterPro" id="IPR043504">
    <property type="entry name" value="Peptidase_S1_PA_chymotrypsin"/>
</dbReference>
<evidence type="ECO:0000313" key="3">
    <source>
        <dbReference type="Proteomes" id="UP000034664"/>
    </source>
</evidence>
<feature type="signal peptide" evidence="1">
    <location>
        <begin position="1"/>
        <end position="18"/>
    </location>
</feature>
<dbReference type="Pfam" id="PF13365">
    <property type="entry name" value="Trypsin_2"/>
    <property type="match status" value="1"/>
</dbReference>
<sequence>MLRALALFAVSCLTIFNADLTLGQSFINPDVPDFFGTIMVEVEGEPISFGSGFVKTAGGETRFVTSKHVIKLEDEDLLSAKFRIFLKKSVLEVQALSSTKWNAVSDLAEIILPNATLHPAKIASELRIGDRLVIYGTGTSPKFWGIARGYYKHNPKKDLWQHGVAVRVAEMDVTGCMISTNLCKDSLRAFFKQEGPEVRYVMVTPQKEVPGGFSGGPVTNQRGEVVGIFLGGFAGEKRHEIILPLTKAAHAP</sequence>
<evidence type="ECO:0008006" key="4">
    <source>
        <dbReference type="Google" id="ProtNLM"/>
    </source>
</evidence>
<feature type="chain" id="PRO_5002534404" description="Serine protease" evidence="1">
    <location>
        <begin position="19"/>
        <end position="252"/>
    </location>
</feature>
<gene>
    <name evidence="2" type="ORF">UU14_C0050G0004</name>
</gene>
<organism evidence="2 3">
    <name type="scientific">Candidatus Roizmanbacteria bacterium GW2011_GWB1_40_7</name>
    <dbReference type="NCBI Taxonomy" id="1618482"/>
    <lineage>
        <taxon>Bacteria</taxon>
        <taxon>Candidatus Roizmaniibacteriota</taxon>
    </lineage>
</organism>
<keyword evidence="1" id="KW-0732">Signal</keyword>